<protein>
    <recommendedName>
        <fullName evidence="3">F-box domain-containing protein</fullName>
    </recommendedName>
</protein>
<evidence type="ECO:0000313" key="1">
    <source>
        <dbReference type="EMBL" id="CAA7269839.1"/>
    </source>
</evidence>
<dbReference type="Proteomes" id="UP000467700">
    <property type="component" value="Unassembled WGS sequence"/>
</dbReference>
<dbReference type="EMBL" id="CACVBS010000081">
    <property type="protein sequence ID" value="CAA7269839.1"/>
    <property type="molecule type" value="Genomic_DNA"/>
</dbReference>
<proteinExistence type="predicted"/>
<evidence type="ECO:0000313" key="2">
    <source>
        <dbReference type="Proteomes" id="UP000467700"/>
    </source>
</evidence>
<evidence type="ECO:0008006" key="3">
    <source>
        <dbReference type="Google" id="ProtNLM"/>
    </source>
</evidence>
<gene>
    <name evidence="1" type="ORF">AAE3_LOCUS12095</name>
</gene>
<accession>A0A8S0VU96</accession>
<dbReference type="OrthoDB" id="2992500at2759"/>
<name>A0A8S0VU96_CYCAE</name>
<reference evidence="1 2" key="1">
    <citation type="submission" date="2020-01" db="EMBL/GenBank/DDBJ databases">
        <authorList>
            <person name="Gupta K D."/>
        </authorList>
    </citation>
    <scope>NUCLEOTIDE SEQUENCE [LARGE SCALE GENOMIC DNA]</scope>
</reference>
<organism evidence="1 2">
    <name type="scientific">Cyclocybe aegerita</name>
    <name type="common">Black poplar mushroom</name>
    <name type="synonym">Agrocybe aegerita</name>
    <dbReference type="NCBI Taxonomy" id="1973307"/>
    <lineage>
        <taxon>Eukaryota</taxon>
        <taxon>Fungi</taxon>
        <taxon>Dikarya</taxon>
        <taxon>Basidiomycota</taxon>
        <taxon>Agaricomycotina</taxon>
        <taxon>Agaricomycetes</taxon>
        <taxon>Agaricomycetidae</taxon>
        <taxon>Agaricales</taxon>
        <taxon>Agaricineae</taxon>
        <taxon>Bolbitiaceae</taxon>
        <taxon>Cyclocybe</taxon>
    </lineage>
</organism>
<dbReference type="AlphaFoldDB" id="A0A8S0VU96"/>
<sequence length="500" mass="56176">MVAQSSHTPFFPPNLVADKTAASKASSKRLIPKAMHTPIQDRLAPIQLPLIRFMNESGAIPHPSDDPKRKLSQVCTKWRRIIVGDTSLWANIRLAPVRFEHSEHLLRLFEQSAERSRGQPLLIQMYNDLRRSRPAHVRKVEDLLYGGGKFSIVHSILAPLPVSSRLTSLKCLFAKDDVWMFLRLPSTTFPVLKSVDITFIHSLDNHRTPFTKDHRNRLNFTVFKDHPTLQEAAFHIENCIHPLDLQLPWGQLTKLDLASAPMPTWTLLTIMSQAAPSLVDGAFHVKLLAASDCELLGVTMPVLKRLRLVVIDPTLEPTFFALLKMPILGNLKLERFDRRVGWQLWLLIPVLVHSSSSLRLLELKNFVLRREPGDPVPTVRRSSYTELEAILEVVPRLEELRLAPDIVMHLPTLEKVASGGLVPQLRVLELFSTSSEQVVSMVQQRAFGIGTSTCTGATLCRVNLMVKMEEVNEVMQKVLSTGLSGLIYVCGIAPLPLLGH</sequence>
<keyword evidence="2" id="KW-1185">Reference proteome</keyword>
<comment type="caution">
    <text evidence="1">The sequence shown here is derived from an EMBL/GenBank/DDBJ whole genome shotgun (WGS) entry which is preliminary data.</text>
</comment>